<dbReference type="Pfam" id="PF02618">
    <property type="entry name" value="YceG"/>
    <property type="match status" value="1"/>
</dbReference>
<comment type="catalytic activity">
    <reaction evidence="7">
        <text>a peptidoglycan chain = a peptidoglycan chain with N-acetyl-1,6-anhydromuramyl-[peptide] at the reducing end + a peptidoglycan chain with N-acetylglucosamine at the non-reducing end.</text>
        <dbReference type="EC" id="4.2.2.29"/>
    </reaction>
</comment>
<keyword evidence="6 7" id="KW-0961">Cell wall biogenesis/degradation</keyword>
<comment type="subcellular location">
    <subcellularLocation>
        <location evidence="7">Cell membrane</location>
        <topology evidence="7">Single-pass membrane protein</topology>
    </subcellularLocation>
</comment>
<evidence type="ECO:0000313" key="8">
    <source>
        <dbReference type="EMBL" id="PSR34076.1"/>
    </source>
</evidence>
<sequence length="338" mass="37502">MSKPNPRRRPVWLWTGVFAAVCIFFVAYGWRQFLPLSPHSHEYAYIRVAPGESASQIGTTLEHRKIIRSALAFDLASRATNLSTTLKSGVYRLSPHDSLNTILRIMKSGDVVVIKVTIPEGFTVQQVVARLLAAHIGNAKQYHELEQRPLFRMPTPMPGVRDPLEGFLFPATYSFPWGVTAKEALETMWQTFQSNALPLYLHAHTHLSVVQWVTLASIVQQENKRAAEAPDIAAVFLNRIAIHMRLQSDATVRYAIGHPIDGSLSYQNLQVASPYNTYIISGLPPGPIANPGLTALSAALHPASVGYLYFLTLPNGQVLFATTYQQQLANIAYANAHY</sequence>
<protein>
    <recommendedName>
        <fullName evidence="7">Endolytic murein transglycosylase</fullName>
        <ecNumber evidence="7">4.2.2.29</ecNumber>
    </recommendedName>
    <alternativeName>
        <fullName evidence="7">Peptidoglycan lytic transglycosylase</fullName>
    </alternativeName>
    <alternativeName>
        <fullName evidence="7">Peptidoglycan polymerization terminase</fullName>
    </alternativeName>
</protein>
<organism evidence="8 9">
    <name type="scientific">Sulfobacillus benefaciens</name>
    <dbReference type="NCBI Taxonomy" id="453960"/>
    <lineage>
        <taxon>Bacteria</taxon>
        <taxon>Bacillati</taxon>
        <taxon>Bacillota</taxon>
        <taxon>Clostridia</taxon>
        <taxon>Eubacteriales</taxon>
        <taxon>Clostridiales Family XVII. Incertae Sedis</taxon>
        <taxon>Sulfobacillus</taxon>
    </lineage>
</organism>
<evidence type="ECO:0000313" key="9">
    <source>
        <dbReference type="Proteomes" id="UP000242972"/>
    </source>
</evidence>
<evidence type="ECO:0000256" key="3">
    <source>
        <dbReference type="ARBA" id="ARBA00022989"/>
    </source>
</evidence>
<dbReference type="NCBIfam" id="TIGR00247">
    <property type="entry name" value="endolytic transglycosylase MltG"/>
    <property type="match status" value="1"/>
</dbReference>
<dbReference type="AlphaFoldDB" id="A0A2T2XHX5"/>
<dbReference type="InterPro" id="IPR003770">
    <property type="entry name" value="MLTG-like"/>
</dbReference>
<evidence type="ECO:0000256" key="5">
    <source>
        <dbReference type="ARBA" id="ARBA00023239"/>
    </source>
</evidence>
<comment type="similarity">
    <text evidence="7">Belongs to the transglycosylase MltG family.</text>
</comment>
<dbReference type="PANTHER" id="PTHR30518:SF2">
    <property type="entry name" value="ENDOLYTIC MUREIN TRANSGLYCOSYLASE"/>
    <property type="match status" value="1"/>
</dbReference>
<dbReference type="CDD" id="cd08010">
    <property type="entry name" value="MltG_like"/>
    <property type="match status" value="1"/>
</dbReference>
<name>A0A2T2XHX5_9FIRM</name>
<evidence type="ECO:0000256" key="4">
    <source>
        <dbReference type="ARBA" id="ARBA00023136"/>
    </source>
</evidence>
<keyword evidence="5 7" id="KW-0456">Lyase</keyword>
<proteinExistence type="inferred from homology"/>
<dbReference type="Gene3D" id="3.30.1490.480">
    <property type="entry name" value="Endolytic murein transglycosylase"/>
    <property type="match status" value="1"/>
</dbReference>
<comment type="caution">
    <text evidence="8">The sequence shown here is derived from an EMBL/GenBank/DDBJ whole genome shotgun (WGS) entry which is preliminary data.</text>
</comment>
<dbReference type="GO" id="GO:0071555">
    <property type="term" value="P:cell wall organization"/>
    <property type="evidence" value="ECO:0007669"/>
    <property type="project" value="UniProtKB-KW"/>
</dbReference>
<keyword evidence="3 7" id="KW-1133">Transmembrane helix</keyword>
<dbReference type="EC" id="4.2.2.29" evidence="7"/>
<reference evidence="8 9" key="1">
    <citation type="journal article" date="2014" name="BMC Genomics">
        <title>Comparison of environmental and isolate Sulfobacillus genomes reveals diverse carbon, sulfur, nitrogen, and hydrogen metabolisms.</title>
        <authorList>
            <person name="Justice N.B."/>
            <person name="Norman A."/>
            <person name="Brown C.T."/>
            <person name="Singh A."/>
            <person name="Thomas B.C."/>
            <person name="Banfield J.F."/>
        </authorList>
    </citation>
    <scope>NUCLEOTIDE SEQUENCE [LARGE SCALE GENOMIC DNA]</scope>
    <source>
        <strain evidence="8">AMDSBA4</strain>
    </source>
</reference>
<keyword evidence="2 7" id="KW-0812">Transmembrane</keyword>
<evidence type="ECO:0000256" key="2">
    <source>
        <dbReference type="ARBA" id="ARBA00022692"/>
    </source>
</evidence>
<accession>A0A2T2XHX5</accession>
<comment type="function">
    <text evidence="7">Functions as a peptidoglycan terminase that cleaves nascent peptidoglycan strands endolytically to terminate their elongation.</text>
</comment>
<feature type="site" description="Important for catalytic activity" evidence="7">
    <location>
        <position position="222"/>
    </location>
</feature>
<dbReference type="GO" id="GO:0009252">
    <property type="term" value="P:peptidoglycan biosynthetic process"/>
    <property type="evidence" value="ECO:0007669"/>
    <property type="project" value="UniProtKB-UniRule"/>
</dbReference>
<dbReference type="HAMAP" id="MF_02065">
    <property type="entry name" value="MltG"/>
    <property type="match status" value="1"/>
</dbReference>
<evidence type="ECO:0000256" key="1">
    <source>
        <dbReference type="ARBA" id="ARBA00022475"/>
    </source>
</evidence>
<evidence type="ECO:0000256" key="6">
    <source>
        <dbReference type="ARBA" id="ARBA00023316"/>
    </source>
</evidence>
<dbReference type="EMBL" id="PXYW01000013">
    <property type="protein sequence ID" value="PSR34076.1"/>
    <property type="molecule type" value="Genomic_DNA"/>
</dbReference>
<evidence type="ECO:0000256" key="7">
    <source>
        <dbReference type="HAMAP-Rule" id="MF_02065"/>
    </source>
</evidence>
<keyword evidence="1 7" id="KW-1003">Cell membrane</keyword>
<dbReference type="GO" id="GO:0005886">
    <property type="term" value="C:plasma membrane"/>
    <property type="evidence" value="ECO:0007669"/>
    <property type="project" value="UniProtKB-SubCell"/>
</dbReference>
<keyword evidence="4 7" id="KW-0472">Membrane</keyword>
<feature type="transmembrane region" description="Helical" evidence="7">
    <location>
        <begin position="12"/>
        <end position="30"/>
    </location>
</feature>
<gene>
    <name evidence="7 8" type="primary">mltG</name>
    <name evidence="8" type="ORF">C7B46_07345</name>
</gene>
<dbReference type="GO" id="GO:0008932">
    <property type="term" value="F:lytic endotransglycosylase activity"/>
    <property type="evidence" value="ECO:0007669"/>
    <property type="project" value="UniProtKB-UniRule"/>
</dbReference>
<dbReference type="Proteomes" id="UP000242972">
    <property type="component" value="Unassembled WGS sequence"/>
</dbReference>
<dbReference type="PANTHER" id="PTHR30518">
    <property type="entry name" value="ENDOLYTIC MUREIN TRANSGLYCOSYLASE"/>
    <property type="match status" value="1"/>
</dbReference>